<dbReference type="PROSITE" id="PS00622">
    <property type="entry name" value="HTH_LUXR_1"/>
    <property type="match status" value="1"/>
</dbReference>
<dbReference type="Proteomes" id="UP001156318">
    <property type="component" value="Chromosome"/>
</dbReference>
<evidence type="ECO:0000313" key="4">
    <source>
        <dbReference type="Proteomes" id="UP001156318"/>
    </source>
</evidence>
<accession>A0ABY6JFV3</accession>
<dbReference type="Pfam" id="PF00196">
    <property type="entry name" value="GerE"/>
    <property type="match status" value="1"/>
</dbReference>
<keyword evidence="4" id="KW-1185">Reference proteome</keyword>
<dbReference type="PRINTS" id="PR00038">
    <property type="entry name" value="HTHLUXR"/>
</dbReference>
<protein>
    <submittedName>
        <fullName evidence="3">Helix-turn-helix transcriptional regulator</fullName>
    </submittedName>
</protein>
<evidence type="ECO:0000259" key="2">
    <source>
        <dbReference type="PROSITE" id="PS50043"/>
    </source>
</evidence>
<keyword evidence="1" id="KW-0238">DNA-binding</keyword>
<evidence type="ECO:0000313" key="3">
    <source>
        <dbReference type="EMBL" id="UYU31336.1"/>
    </source>
</evidence>
<sequence length="199" mass="22237">MLQVTIISNNAYFKSGLRNLLAGMTGGNDTGDTSPLSFSFQHDPCTVPDIIFRDFMVTINMTSSRSYRNVQARQERGQVIHIPFTCRGLTIEEIAMKVRKIFLVASAGYGAATHTDFYKSAGLKRYLQLSVTENNIMLLTGQGNDTSEISRLLHRSERTIGTHCRNAIKKMGMENRLEFYKYASCLAKYGEGNGITLCI</sequence>
<dbReference type="CDD" id="cd06170">
    <property type="entry name" value="LuxR_C_like"/>
    <property type="match status" value="1"/>
</dbReference>
<organism evidence="3 4">
    <name type="scientific">Siccibacter colletis</name>
    <dbReference type="NCBI Taxonomy" id="1505757"/>
    <lineage>
        <taxon>Bacteria</taxon>
        <taxon>Pseudomonadati</taxon>
        <taxon>Pseudomonadota</taxon>
        <taxon>Gammaproteobacteria</taxon>
        <taxon>Enterobacterales</taxon>
        <taxon>Enterobacteriaceae</taxon>
        <taxon>Siccibacter</taxon>
    </lineage>
</organism>
<evidence type="ECO:0000256" key="1">
    <source>
        <dbReference type="ARBA" id="ARBA00023125"/>
    </source>
</evidence>
<proteinExistence type="predicted"/>
<reference evidence="3 4" key="1">
    <citation type="submission" date="2021-05" db="EMBL/GenBank/DDBJ databases">
        <title>Isolation, identification, and the growth promoting effects of Pantoea dispersa strain YSD J2 from the aboveground leaves of Cyperus esculentus L.Var. Sativus.</title>
        <authorList>
            <person name="Wang S."/>
            <person name="Tang X.M."/>
            <person name="Huang Y.N."/>
        </authorList>
    </citation>
    <scope>NUCLEOTIDE SEQUENCE [LARGE SCALE GENOMIC DNA]</scope>
    <source>
        <strain evidence="4">YSD YN2</strain>
    </source>
</reference>
<dbReference type="InterPro" id="IPR000792">
    <property type="entry name" value="Tscrpt_reg_LuxR_C"/>
</dbReference>
<name>A0ABY6JFV3_9ENTR</name>
<dbReference type="InterPro" id="IPR016032">
    <property type="entry name" value="Sig_transdc_resp-reg_C-effctor"/>
</dbReference>
<dbReference type="SMART" id="SM00421">
    <property type="entry name" value="HTH_LUXR"/>
    <property type="match status" value="1"/>
</dbReference>
<dbReference type="PROSITE" id="PS50043">
    <property type="entry name" value="HTH_LUXR_2"/>
    <property type="match status" value="1"/>
</dbReference>
<dbReference type="InterPro" id="IPR036388">
    <property type="entry name" value="WH-like_DNA-bd_sf"/>
</dbReference>
<dbReference type="SUPFAM" id="SSF46894">
    <property type="entry name" value="C-terminal effector domain of the bipartite response regulators"/>
    <property type="match status" value="1"/>
</dbReference>
<dbReference type="EMBL" id="CP074352">
    <property type="protein sequence ID" value="UYU31336.1"/>
    <property type="molecule type" value="Genomic_DNA"/>
</dbReference>
<gene>
    <name evidence="3" type="ORF">KFZ77_16075</name>
</gene>
<feature type="domain" description="HTH luxR-type" evidence="2">
    <location>
        <begin position="122"/>
        <end position="187"/>
    </location>
</feature>
<dbReference type="Gene3D" id="1.10.10.10">
    <property type="entry name" value="Winged helix-like DNA-binding domain superfamily/Winged helix DNA-binding domain"/>
    <property type="match status" value="1"/>
</dbReference>
<dbReference type="RefSeq" id="WP_051640462.1">
    <property type="nucleotide sequence ID" value="NZ_CP074352.1"/>
</dbReference>